<protein>
    <submittedName>
        <fullName evidence="1">Uncharacterized protein</fullName>
    </submittedName>
</protein>
<organism evidence="1 2">
    <name type="scientific">Cryptosporidium parvum (strain Iowa II)</name>
    <dbReference type="NCBI Taxonomy" id="353152"/>
    <lineage>
        <taxon>Eukaryota</taxon>
        <taxon>Sar</taxon>
        <taxon>Alveolata</taxon>
        <taxon>Apicomplexa</taxon>
        <taxon>Conoidasida</taxon>
        <taxon>Coccidia</taxon>
        <taxon>Eucoccidiorida</taxon>
        <taxon>Eimeriorina</taxon>
        <taxon>Cryptosporidiidae</taxon>
        <taxon>Cryptosporidium</taxon>
    </lineage>
</organism>
<proteinExistence type="predicted"/>
<evidence type="ECO:0000313" key="2">
    <source>
        <dbReference type="Proteomes" id="UP000006726"/>
    </source>
</evidence>
<dbReference type="RefSeq" id="XP_625371.1">
    <property type="nucleotide sequence ID" value="XM_625371.1"/>
</dbReference>
<dbReference type="KEGG" id="cpv:cgd6_360"/>
<accession>Q5CPH8</accession>
<reference evidence="1 2" key="1">
    <citation type="journal article" date="2004" name="Science">
        <title>Complete genome sequence of the apicomplexan, Cryptosporidium parvum.</title>
        <authorList>
            <person name="Abrahamsen M.S."/>
            <person name="Templeton T.J."/>
            <person name="Enomoto S."/>
            <person name="Abrahante J.E."/>
            <person name="Zhu G."/>
            <person name="Lancto C.A."/>
            <person name="Deng M."/>
            <person name="Liu C."/>
            <person name="Widmer G."/>
            <person name="Tzipori S."/>
            <person name="Buck G.A."/>
            <person name="Xu P."/>
            <person name="Bankier A.T."/>
            <person name="Dear P.H."/>
            <person name="Konfortov B.A."/>
            <person name="Spriggs H.F."/>
            <person name="Iyer L."/>
            <person name="Anantharaman V."/>
            <person name="Aravind L."/>
            <person name="Kapur V."/>
        </authorList>
    </citation>
    <scope>NUCLEOTIDE SEQUENCE [LARGE SCALE GENOMIC DNA]</scope>
    <source>
        <strain evidence="2">Iowa II</strain>
    </source>
</reference>
<name>Q5CPH8_CRYPI</name>
<dbReference type="EMBL" id="AAEE01000014">
    <property type="protein sequence ID" value="EAK87355.1"/>
    <property type="molecule type" value="Genomic_DNA"/>
</dbReference>
<dbReference type="Proteomes" id="UP000006726">
    <property type="component" value="Chromosome 6"/>
</dbReference>
<sequence length="123" mass="14172">MTARLRDSRNTIINSSFILNYENNNKLTINTSTINISLIVFTKDGHFRIYSCQDSPLFHNWSIIEQFTCNISINSYQMTSFSFINNLTIIENDIYNMNLIAIGSNNGMISIFIKLNSIMDDQI</sequence>
<keyword evidence="2" id="KW-1185">Reference proteome</keyword>
<comment type="caution">
    <text evidence="1">The sequence shown here is derived from an EMBL/GenBank/DDBJ whole genome shotgun (WGS) entry which is preliminary data.</text>
</comment>
<gene>
    <name evidence="1" type="ORF">cgd6_360</name>
</gene>
<dbReference type="VEuPathDB" id="CryptoDB:cgd6_360"/>
<dbReference type="AlphaFoldDB" id="Q5CPH8"/>
<dbReference type="GeneID" id="3375650"/>
<evidence type="ECO:0000313" key="1">
    <source>
        <dbReference type="EMBL" id="EAK87355.1"/>
    </source>
</evidence>
<dbReference type="OrthoDB" id="337476at2759"/>
<dbReference type="InParanoid" id="Q5CPH8"/>